<protein>
    <submittedName>
        <fullName evidence="1">Jg1202 protein</fullName>
    </submittedName>
</protein>
<gene>
    <name evidence="1" type="primary">jg1202</name>
    <name evidence="1" type="ORF">PAEG_LOCUS11055</name>
</gene>
<dbReference type="OrthoDB" id="409048at2759"/>
<name>A0A8S4R9V8_9NEOP</name>
<organism evidence="1 2">
    <name type="scientific">Pararge aegeria aegeria</name>
    <dbReference type="NCBI Taxonomy" id="348720"/>
    <lineage>
        <taxon>Eukaryota</taxon>
        <taxon>Metazoa</taxon>
        <taxon>Ecdysozoa</taxon>
        <taxon>Arthropoda</taxon>
        <taxon>Hexapoda</taxon>
        <taxon>Insecta</taxon>
        <taxon>Pterygota</taxon>
        <taxon>Neoptera</taxon>
        <taxon>Endopterygota</taxon>
        <taxon>Lepidoptera</taxon>
        <taxon>Glossata</taxon>
        <taxon>Ditrysia</taxon>
        <taxon>Papilionoidea</taxon>
        <taxon>Nymphalidae</taxon>
        <taxon>Satyrinae</taxon>
        <taxon>Satyrini</taxon>
        <taxon>Parargina</taxon>
        <taxon>Pararge</taxon>
    </lineage>
</organism>
<comment type="caution">
    <text evidence="1">The sequence shown here is derived from an EMBL/GenBank/DDBJ whole genome shotgun (WGS) entry which is preliminary data.</text>
</comment>
<evidence type="ECO:0000313" key="1">
    <source>
        <dbReference type="EMBL" id="CAH2232882.1"/>
    </source>
</evidence>
<reference evidence="1" key="1">
    <citation type="submission" date="2022-03" db="EMBL/GenBank/DDBJ databases">
        <authorList>
            <person name="Lindestad O."/>
        </authorList>
    </citation>
    <scope>NUCLEOTIDE SEQUENCE</scope>
</reference>
<dbReference type="AlphaFoldDB" id="A0A8S4R9V8"/>
<accession>A0A8S4R9V8</accession>
<keyword evidence="2" id="KW-1185">Reference proteome</keyword>
<sequence length="182" mass="20310">MKPKGLHLPRNLWCRLRIGYGRCNYFLHKWGWNLLTCACGEEDQAMEHIIQRCPIFSYQGLPNDLFDLPAGTVTWLENLDIDLSTSPDIRDFRKVTAASIQYSQRCVESSNPLWDSVVDYALNPSHCGRRPLPCGGPVMGLYDDDNDDGLNKECILTHVRSTSCNLGGPGRTNGGNILGPSI</sequence>
<proteinExistence type="predicted"/>
<dbReference type="EMBL" id="CAKXAJ010024922">
    <property type="protein sequence ID" value="CAH2232882.1"/>
    <property type="molecule type" value="Genomic_DNA"/>
</dbReference>
<evidence type="ECO:0000313" key="2">
    <source>
        <dbReference type="Proteomes" id="UP000838756"/>
    </source>
</evidence>
<dbReference type="Proteomes" id="UP000838756">
    <property type="component" value="Unassembled WGS sequence"/>
</dbReference>